<evidence type="ECO:0000313" key="2">
    <source>
        <dbReference type="EMBL" id="OGE80576.1"/>
    </source>
</evidence>
<reference evidence="2 3" key="1">
    <citation type="journal article" date="2016" name="Nat. Commun.">
        <title>Thousands of microbial genomes shed light on interconnected biogeochemical processes in an aquifer system.</title>
        <authorList>
            <person name="Anantharaman K."/>
            <person name="Brown C.T."/>
            <person name="Hug L.A."/>
            <person name="Sharon I."/>
            <person name="Castelle C.J."/>
            <person name="Probst A.J."/>
            <person name="Thomas B.C."/>
            <person name="Singh A."/>
            <person name="Wilkins M.J."/>
            <person name="Karaoz U."/>
            <person name="Brodie E.L."/>
            <person name="Williams K.H."/>
            <person name="Hubbard S.S."/>
            <person name="Banfield J.F."/>
        </authorList>
    </citation>
    <scope>NUCLEOTIDE SEQUENCE [LARGE SCALE GENOMIC DNA]</scope>
</reference>
<dbReference type="Gene3D" id="3.30.750.24">
    <property type="entry name" value="STAS domain"/>
    <property type="match status" value="1"/>
</dbReference>
<gene>
    <name evidence="2" type="ORF">A2660_00230</name>
</gene>
<protein>
    <recommendedName>
        <fullName evidence="1">STAS domain-containing protein</fullName>
    </recommendedName>
</protein>
<dbReference type="InterPro" id="IPR036513">
    <property type="entry name" value="STAS_dom_sf"/>
</dbReference>
<name>A0A1F5NSB8_9BACT</name>
<dbReference type="AlphaFoldDB" id="A0A1F5NSB8"/>
<dbReference type="EMBL" id="MFEJ01000007">
    <property type="protein sequence ID" value="OGE80576.1"/>
    <property type="molecule type" value="Genomic_DNA"/>
</dbReference>
<evidence type="ECO:0000259" key="1">
    <source>
        <dbReference type="Pfam" id="PF01740"/>
    </source>
</evidence>
<dbReference type="Proteomes" id="UP000176233">
    <property type="component" value="Unassembled WGS sequence"/>
</dbReference>
<sequence>MKVIRNAHPRGVVSLDLIGDCLSASDRHVLAAAIQRELDQAVTRIILRMNDLAQIDEAGVGYITVFSNTIRSANGSLALTGVDNVRVALKNAESRLDIFPDEAAALAHISAQTV</sequence>
<comment type="caution">
    <text evidence="2">The sequence shown here is derived from an EMBL/GenBank/DDBJ whole genome shotgun (WGS) entry which is preliminary data.</text>
</comment>
<dbReference type="InterPro" id="IPR002645">
    <property type="entry name" value="STAS_dom"/>
</dbReference>
<dbReference type="Pfam" id="PF01740">
    <property type="entry name" value="STAS"/>
    <property type="match status" value="1"/>
</dbReference>
<evidence type="ECO:0000313" key="3">
    <source>
        <dbReference type="Proteomes" id="UP000176233"/>
    </source>
</evidence>
<organism evidence="2 3">
    <name type="scientific">Candidatus Doudnabacteria bacterium RIFCSPHIGHO2_01_FULL_45_18</name>
    <dbReference type="NCBI Taxonomy" id="1817823"/>
    <lineage>
        <taxon>Bacteria</taxon>
        <taxon>Candidatus Doudnaibacteriota</taxon>
    </lineage>
</organism>
<feature type="domain" description="STAS" evidence="1">
    <location>
        <begin position="11"/>
        <end position="83"/>
    </location>
</feature>
<accession>A0A1F5NSB8</accession>
<dbReference type="SUPFAM" id="SSF52091">
    <property type="entry name" value="SpoIIaa-like"/>
    <property type="match status" value="1"/>
</dbReference>
<proteinExistence type="predicted"/>